<keyword evidence="1" id="KW-0805">Transcription regulation</keyword>
<dbReference type="InterPro" id="IPR000595">
    <property type="entry name" value="cNMP-bd_dom"/>
</dbReference>
<evidence type="ECO:0000259" key="4">
    <source>
        <dbReference type="SMART" id="SM00100"/>
    </source>
</evidence>
<sequence>MAHEKEKAIARQSMLIRSLPDQHIETLLSKAHWRHYDRGETLFLQDEDATAIHVVLDGWVKLFRMAPNGSEAVVSVFTRGESFGEAVALRATPYPVSAEAVTAAEVMHIPATVLTSIMKDDPQICITILASTFTHLHSLVEQLEQLKAQTGAQRVAEFLLHLCHVQEGPCEVILPYDKVLIAGRLGMKPESLSRAFARLKPAGVKIKKNHAVIDDVDTLRDYADSDPAESWSR</sequence>
<name>A0ABZ2XN65_9RHOB</name>
<feature type="domain" description="Cyclic nucleotide-binding" evidence="4">
    <location>
        <begin position="15"/>
        <end position="133"/>
    </location>
</feature>
<proteinExistence type="predicted"/>
<dbReference type="CDD" id="cd00038">
    <property type="entry name" value="CAP_ED"/>
    <property type="match status" value="1"/>
</dbReference>
<dbReference type="Gene3D" id="1.10.10.10">
    <property type="entry name" value="Winged helix-like DNA-binding domain superfamily/Winged helix DNA-binding domain"/>
    <property type="match status" value="1"/>
</dbReference>
<keyword evidence="3" id="KW-0804">Transcription</keyword>
<organism evidence="5 6">
    <name type="scientific">Aliisedimentitalea scapharcae</name>
    <dbReference type="NCBI Taxonomy" id="1524259"/>
    <lineage>
        <taxon>Bacteria</taxon>
        <taxon>Pseudomonadati</taxon>
        <taxon>Pseudomonadota</taxon>
        <taxon>Alphaproteobacteria</taxon>
        <taxon>Rhodobacterales</taxon>
        <taxon>Roseobacteraceae</taxon>
        <taxon>Aliisedimentitalea</taxon>
    </lineage>
</organism>
<dbReference type="SMART" id="SM00100">
    <property type="entry name" value="cNMP"/>
    <property type="match status" value="1"/>
</dbReference>
<dbReference type="InterPro" id="IPR012318">
    <property type="entry name" value="HTH_CRP"/>
</dbReference>
<accession>A0ABZ2XN65</accession>
<dbReference type="PANTHER" id="PTHR24567">
    <property type="entry name" value="CRP FAMILY TRANSCRIPTIONAL REGULATORY PROTEIN"/>
    <property type="match status" value="1"/>
</dbReference>
<dbReference type="Pfam" id="PF00027">
    <property type="entry name" value="cNMP_binding"/>
    <property type="match status" value="1"/>
</dbReference>
<dbReference type="SUPFAM" id="SSF51206">
    <property type="entry name" value="cAMP-binding domain-like"/>
    <property type="match status" value="1"/>
</dbReference>
<dbReference type="InterPro" id="IPR036390">
    <property type="entry name" value="WH_DNA-bd_sf"/>
</dbReference>
<reference evidence="5 6" key="1">
    <citation type="submission" date="2023-04" db="EMBL/GenBank/DDBJ databases">
        <title>Complete genome sequence of Alisedimentitalea scapharcae.</title>
        <authorList>
            <person name="Rong J.-C."/>
            <person name="Yi M.-L."/>
            <person name="Zhao Q."/>
        </authorList>
    </citation>
    <scope>NUCLEOTIDE SEQUENCE [LARGE SCALE GENOMIC DNA]</scope>
    <source>
        <strain evidence="5 6">KCTC 42119</strain>
    </source>
</reference>
<protein>
    <submittedName>
        <fullName evidence="5">Crp/Fnr family transcriptional regulator</fullName>
    </submittedName>
</protein>
<dbReference type="PANTHER" id="PTHR24567:SF74">
    <property type="entry name" value="HTH-TYPE TRANSCRIPTIONAL REGULATOR ARCR"/>
    <property type="match status" value="1"/>
</dbReference>
<dbReference type="Gene3D" id="2.60.120.10">
    <property type="entry name" value="Jelly Rolls"/>
    <property type="match status" value="1"/>
</dbReference>
<evidence type="ECO:0000256" key="3">
    <source>
        <dbReference type="ARBA" id="ARBA00023163"/>
    </source>
</evidence>
<keyword evidence="2" id="KW-0238">DNA-binding</keyword>
<dbReference type="InterPro" id="IPR014710">
    <property type="entry name" value="RmlC-like_jellyroll"/>
</dbReference>
<evidence type="ECO:0000256" key="2">
    <source>
        <dbReference type="ARBA" id="ARBA00023125"/>
    </source>
</evidence>
<dbReference type="EMBL" id="CP123584">
    <property type="protein sequence ID" value="WZK87518.1"/>
    <property type="molecule type" value="Genomic_DNA"/>
</dbReference>
<dbReference type="InterPro" id="IPR050397">
    <property type="entry name" value="Env_Response_Regulators"/>
</dbReference>
<dbReference type="SUPFAM" id="SSF46785">
    <property type="entry name" value="Winged helix' DNA-binding domain"/>
    <property type="match status" value="1"/>
</dbReference>
<gene>
    <name evidence="5" type="ORF">QEZ52_12940</name>
</gene>
<evidence type="ECO:0000313" key="6">
    <source>
        <dbReference type="Proteomes" id="UP001623232"/>
    </source>
</evidence>
<evidence type="ECO:0000256" key="1">
    <source>
        <dbReference type="ARBA" id="ARBA00023015"/>
    </source>
</evidence>
<dbReference type="InterPro" id="IPR018490">
    <property type="entry name" value="cNMP-bd_dom_sf"/>
</dbReference>
<dbReference type="InterPro" id="IPR036388">
    <property type="entry name" value="WH-like_DNA-bd_sf"/>
</dbReference>
<dbReference type="RefSeq" id="WP_406644775.1">
    <property type="nucleotide sequence ID" value="NZ_CP123584.1"/>
</dbReference>
<keyword evidence="6" id="KW-1185">Reference proteome</keyword>
<dbReference type="Proteomes" id="UP001623232">
    <property type="component" value="Chromosome"/>
</dbReference>
<dbReference type="Pfam" id="PF13545">
    <property type="entry name" value="HTH_Crp_2"/>
    <property type="match status" value="1"/>
</dbReference>
<evidence type="ECO:0000313" key="5">
    <source>
        <dbReference type="EMBL" id="WZK87518.1"/>
    </source>
</evidence>